<evidence type="ECO:0000313" key="3">
    <source>
        <dbReference type="Proteomes" id="UP000014760"/>
    </source>
</evidence>
<reference evidence="2" key="3">
    <citation type="submission" date="2015-06" db="UniProtKB">
        <authorList>
            <consortium name="EnsemblMetazoa"/>
        </authorList>
    </citation>
    <scope>IDENTIFICATION</scope>
</reference>
<dbReference type="EMBL" id="KB299094">
    <property type="protein sequence ID" value="ELU08426.1"/>
    <property type="molecule type" value="Genomic_DNA"/>
</dbReference>
<dbReference type="HOGENOM" id="CLU_1715003_0_0_1"/>
<reference evidence="1 3" key="2">
    <citation type="journal article" date="2013" name="Nature">
        <title>Insights into bilaterian evolution from three spiralian genomes.</title>
        <authorList>
            <person name="Simakov O."/>
            <person name="Marletaz F."/>
            <person name="Cho S.J."/>
            <person name="Edsinger-Gonzales E."/>
            <person name="Havlak P."/>
            <person name="Hellsten U."/>
            <person name="Kuo D.H."/>
            <person name="Larsson T."/>
            <person name="Lv J."/>
            <person name="Arendt D."/>
            <person name="Savage R."/>
            <person name="Osoegawa K."/>
            <person name="de Jong P."/>
            <person name="Grimwood J."/>
            <person name="Chapman J.A."/>
            <person name="Shapiro H."/>
            <person name="Aerts A."/>
            <person name="Otillar R.P."/>
            <person name="Terry A.Y."/>
            <person name="Boore J.L."/>
            <person name="Grigoriev I.V."/>
            <person name="Lindberg D.R."/>
            <person name="Seaver E.C."/>
            <person name="Weisblat D.A."/>
            <person name="Putnam N.H."/>
            <person name="Rokhsar D.S."/>
        </authorList>
    </citation>
    <scope>NUCLEOTIDE SEQUENCE</scope>
    <source>
        <strain evidence="1 3">I ESC-2004</strain>
    </source>
</reference>
<dbReference type="AlphaFoldDB" id="R7UYB9"/>
<reference evidence="3" key="1">
    <citation type="submission" date="2012-12" db="EMBL/GenBank/DDBJ databases">
        <authorList>
            <person name="Hellsten U."/>
            <person name="Grimwood J."/>
            <person name="Chapman J.A."/>
            <person name="Shapiro H."/>
            <person name="Aerts A."/>
            <person name="Otillar R.P."/>
            <person name="Terry A.Y."/>
            <person name="Boore J.L."/>
            <person name="Simakov O."/>
            <person name="Marletaz F."/>
            <person name="Cho S.-J."/>
            <person name="Edsinger-Gonzales E."/>
            <person name="Havlak P."/>
            <person name="Kuo D.-H."/>
            <person name="Larsson T."/>
            <person name="Lv J."/>
            <person name="Arendt D."/>
            <person name="Savage R."/>
            <person name="Osoegawa K."/>
            <person name="de Jong P."/>
            <person name="Lindberg D.R."/>
            <person name="Seaver E.C."/>
            <person name="Weisblat D.A."/>
            <person name="Putnam N.H."/>
            <person name="Grigoriev I.V."/>
            <person name="Rokhsar D.S."/>
        </authorList>
    </citation>
    <scope>NUCLEOTIDE SEQUENCE</scope>
    <source>
        <strain evidence="3">I ESC-2004</strain>
    </source>
</reference>
<sequence length="153" mass="17111">MSHDEQCDVIMSAFEVFKVAKNQVATNTASTWWTASSRTSGRGVFPMEGSIRHNLCLYVGVSSMSRLVAVHGMSKHTMKNYCELLQSYWSFMRSELEEALSGGHNISQTRQGVPHSVLGAPQGHREHDILRDRLVRKPRECAHVCCCGVVCEN</sequence>
<proteinExistence type="predicted"/>
<evidence type="ECO:0000313" key="2">
    <source>
        <dbReference type="EnsemblMetazoa" id="CapteP217944"/>
    </source>
</evidence>
<keyword evidence="3" id="KW-1185">Reference proteome</keyword>
<dbReference type="EMBL" id="AMQN01006764">
    <property type="status" value="NOT_ANNOTATED_CDS"/>
    <property type="molecule type" value="Genomic_DNA"/>
</dbReference>
<evidence type="ECO:0000313" key="1">
    <source>
        <dbReference type="EMBL" id="ELU08426.1"/>
    </source>
</evidence>
<dbReference type="EnsemblMetazoa" id="CapteT217944">
    <property type="protein sequence ID" value="CapteP217944"/>
    <property type="gene ID" value="CapteG217944"/>
</dbReference>
<gene>
    <name evidence="1" type="ORF">CAPTEDRAFT_217944</name>
</gene>
<dbReference type="Proteomes" id="UP000014760">
    <property type="component" value="Unassembled WGS sequence"/>
</dbReference>
<protein>
    <submittedName>
        <fullName evidence="1 2">Uncharacterized protein</fullName>
    </submittedName>
</protein>
<organism evidence="1">
    <name type="scientific">Capitella teleta</name>
    <name type="common">Polychaete worm</name>
    <dbReference type="NCBI Taxonomy" id="283909"/>
    <lineage>
        <taxon>Eukaryota</taxon>
        <taxon>Metazoa</taxon>
        <taxon>Spiralia</taxon>
        <taxon>Lophotrochozoa</taxon>
        <taxon>Annelida</taxon>
        <taxon>Polychaeta</taxon>
        <taxon>Sedentaria</taxon>
        <taxon>Scolecida</taxon>
        <taxon>Capitellidae</taxon>
        <taxon>Capitella</taxon>
    </lineage>
</organism>
<name>R7UYB9_CAPTE</name>
<accession>R7UYB9</accession>